<keyword evidence="14" id="KW-1185">Reference proteome</keyword>
<keyword evidence="6" id="KW-0808">Transferase</keyword>
<sequence length="465" mass="50511">MQKKTRLSLFKANTFFWQTLAGLIVAMTLSGFLVFAVAWGFLNPDHTLLLNHPGEDRVIFAEEVVSLGGKPALTSWLQNQNPGPDHARVYAVDSTDHDLGGHKIPNGALERARALVRQGGNTLGIRSFNIEGEEILVFTARKPVNFFKDSTRVLLFAPHGAPLWLTCIISLLVASAVAAGLAWRLTRPLRQIEGAMVQAASGDLNVRISESVKGSSSEFIELAKKFDMMAATIQQLIDRQQNLFHSVSHELRSPLARINCAVELARRSPDITPKMLDRIESDVQKLDSLVGDLLTYTRLNAEVSIPFSEIDVSEIVEDIADNASLEGDARKIQVICDLPKDDLIMTGNADLLAHAIENVVRNALRFSPDGGKVTIQGGMVSDSSLQISVQDEGPGIPQEEMAKIFDPFFRGANQATGSGYGLGLPITMQAAQHHGGTVHAENILPHGLKITITLPLKPAGKSEKA</sequence>
<keyword evidence="10" id="KW-1133">Transmembrane helix</keyword>
<dbReference type="Pfam" id="PF00512">
    <property type="entry name" value="HisKA"/>
    <property type="match status" value="1"/>
</dbReference>
<feature type="transmembrane region" description="Helical" evidence="10">
    <location>
        <begin position="20"/>
        <end position="42"/>
    </location>
</feature>
<dbReference type="GO" id="GO:0005886">
    <property type="term" value="C:plasma membrane"/>
    <property type="evidence" value="ECO:0007669"/>
    <property type="project" value="UniProtKB-SubCell"/>
</dbReference>
<proteinExistence type="predicted"/>
<keyword evidence="10" id="KW-0472">Membrane</keyword>
<dbReference type="GO" id="GO:0000155">
    <property type="term" value="F:phosphorelay sensor kinase activity"/>
    <property type="evidence" value="ECO:0007669"/>
    <property type="project" value="InterPro"/>
</dbReference>
<dbReference type="InterPro" id="IPR003594">
    <property type="entry name" value="HATPase_dom"/>
</dbReference>
<evidence type="ECO:0000256" key="9">
    <source>
        <dbReference type="ARBA" id="ARBA00022840"/>
    </source>
</evidence>
<dbReference type="PANTHER" id="PTHR44936">
    <property type="entry name" value="SENSOR PROTEIN CREC"/>
    <property type="match status" value="1"/>
</dbReference>
<evidence type="ECO:0000256" key="3">
    <source>
        <dbReference type="ARBA" id="ARBA00012438"/>
    </source>
</evidence>
<evidence type="ECO:0000256" key="6">
    <source>
        <dbReference type="ARBA" id="ARBA00022679"/>
    </source>
</evidence>
<dbReference type="InterPro" id="IPR036890">
    <property type="entry name" value="HATPase_C_sf"/>
</dbReference>
<dbReference type="SMART" id="SM00388">
    <property type="entry name" value="HisKA"/>
    <property type="match status" value="1"/>
</dbReference>
<gene>
    <name evidence="13" type="ORF">MESMUL_07320</name>
</gene>
<feature type="transmembrane region" description="Helical" evidence="10">
    <location>
        <begin position="163"/>
        <end position="183"/>
    </location>
</feature>
<keyword evidence="5" id="KW-0597">Phosphoprotein</keyword>
<feature type="domain" description="Histidine kinase" evidence="11">
    <location>
        <begin position="246"/>
        <end position="458"/>
    </location>
</feature>
<dbReference type="PANTHER" id="PTHR44936:SF10">
    <property type="entry name" value="SENSOR PROTEIN RSTB"/>
    <property type="match status" value="1"/>
</dbReference>
<protein>
    <recommendedName>
        <fullName evidence="3">histidine kinase</fullName>
        <ecNumber evidence="3">2.7.13.3</ecNumber>
    </recommendedName>
</protein>
<dbReference type="SUPFAM" id="SSF47384">
    <property type="entry name" value="Homodimeric domain of signal transducing histidine kinase"/>
    <property type="match status" value="1"/>
</dbReference>
<dbReference type="InterPro" id="IPR003660">
    <property type="entry name" value="HAMP_dom"/>
</dbReference>
<evidence type="ECO:0000256" key="10">
    <source>
        <dbReference type="SAM" id="Phobius"/>
    </source>
</evidence>
<comment type="caution">
    <text evidence="13">The sequence shown here is derived from an EMBL/GenBank/DDBJ whole genome shotgun (WGS) entry which is preliminary data.</text>
</comment>
<accession>A0A401LJZ2</accession>
<dbReference type="EC" id="2.7.13.3" evidence="3"/>
<dbReference type="Gene3D" id="1.10.287.130">
    <property type="match status" value="1"/>
</dbReference>
<keyword evidence="9" id="KW-0067">ATP-binding</keyword>
<keyword evidence="10" id="KW-0812">Transmembrane</keyword>
<dbReference type="Proteomes" id="UP000266091">
    <property type="component" value="Unassembled WGS sequence"/>
</dbReference>
<dbReference type="RefSeq" id="WP_116269764.1">
    <property type="nucleotide sequence ID" value="NZ_BGZJ01000001.1"/>
</dbReference>
<dbReference type="Gene3D" id="6.10.340.10">
    <property type="match status" value="1"/>
</dbReference>
<organism evidence="13 14">
    <name type="scientific">Mesosutterella multiformis</name>
    <dbReference type="NCBI Taxonomy" id="2259133"/>
    <lineage>
        <taxon>Bacteria</taxon>
        <taxon>Pseudomonadati</taxon>
        <taxon>Pseudomonadota</taxon>
        <taxon>Betaproteobacteria</taxon>
        <taxon>Burkholderiales</taxon>
        <taxon>Sutterellaceae</taxon>
        <taxon>Mesosutterella</taxon>
    </lineage>
</organism>
<dbReference type="InterPro" id="IPR036097">
    <property type="entry name" value="HisK_dim/P_sf"/>
</dbReference>
<dbReference type="InterPro" id="IPR004358">
    <property type="entry name" value="Sig_transdc_His_kin-like_C"/>
</dbReference>
<comment type="catalytic activity">
    <reaction evidence="1">
        <text>ATP + protein L-histidine = ADP + protein N-phospho-L-histidine.</text>
        <dbReference type="EC" id="2.7.13.3"/>
    </reaction>
</comment>
<dbReference type="CDD" id="cd06225">
    <property type="entry name" value="HAMP"/>
    <property type="match status" value="1"/>
</dbReference>
<dbReference type="CDD" id="cd00082">
    <property type="entry name" value="HisKA"/>
    <property type="match status" value="1"/>
</dbReference>
<dbReference type="Pfam" id="PF02518">
    <property type="entry name" value="HATPase_c"/>
    <property type="match status" value="1"/>
</dbReference>
<evidence type="ECO:0000256" key="5">
    <source>
        <dbReference type="ARBA" id="ARBA00022553"/>
    </source>
</evidence>
<evidence type="ECO:0000313" key="14">
    <source>
        <dbReference type="Proteomes" id="UP000266091"/>
    </source>
</evidence>
<evidence type="ECO:0000256" key="4">
    <source>
        <dbReference type="ARBA" id="ARBA00022475"/>
    </source>
</evidence>
<dbReference type="AlphaFoldDB" id="A0A388SAQ6"/>
<name>A0A388SAQ6_9BURK</name>
<reference evidence="13 14" key="1">
    <citation type="journal article" date="2018" name="Int. J. Syst. Evol. Microbiol.">
        <title>Mesosutterella multiformis gen. nov., sp. nov., a member of the family Sutterellaceae and Sutterella megalosphaeroides sp. nov., isolated from human faeces.</title>
        <authorList>
            <person name="Sakamoto M."/>
            <person name="Ikeyama N."/>
            <person name="Kunihiro T."/>
            <person name="Iino T."/>
            <person name="Yuki M."/>
            <person name="Ohkuma M."/>
        </authorList>
    </citation>
    <scope>NUCLEOTIDE SEQUENCE [LARGE SCALE GENOMIC DNA]</scope>
    <source>
        <strain evidence="13 14">4NBBH2</strain>
    </source>
</reference>
<comment type="subcellular location">
    <subcellularLocation>
        <location evidence="2">Cell membrane</location>
        <topology evidence="2">Multi-pass membrane protein</topology>
    </subcellularLocation>
</comment>
<dbReference type="SMART" id="SM00387">
    <property type="entry name" value="HATPase_c"/>
    <property type="match status" value="1"/>
</dbReference>
<evidence type="ECO:0000259" key="11">
    <source>
        <dbReference type="PROSITE" id="PS50109"/>
    </source>
</evidence>
<accession>A0A388SAQ6</accession>
<feature type="domain" description="HAMP" evidence="12">
    <location>
        <begin position="183"/>
        <end position="238"/>
    </location>
</feature>
<evidence type="ECO:0000256" key="7">
    <source>
        <dbReference type="ARBA" id="ARBA00022741"/>
    </source>
</evidence>
<dbReference type="InterPro" id="IPR050980">
    <property type="entry name" value="2C_sensor_his_kinase"/>
</dbReference>
<dbReference type="SUPFAM" id="SSF55874">
    <property type="entry name" value="ATPase domain of HSP90 chaperone/DNA topoisomerase II/histidine kinase"/>
    <property type="match status" value="1"/>
</dbReference>
<evidence type="ECO:0000256" key="8">
    <source>
        <dbReference type="ARBA" id="ARBA00022777"/>
    </source>
</evidence>
<dbReference type="PROSITE" id="PS50109">
    <property type="entry name" value="HIS_KIN"/>
    <property type="match status" value="1"/>
</dbReference>
<dbReference type="OrthoDB" id="9804645at2"/>
<dbReference type="GO" id="GO:0005524">
    <property type="term" value="F:ATP binding"/>
    <property type="evidence" value="ECO:0007669"/>
    <property type="project" value="UniProtKB-KW"/>
</dbReference>
<dbReference type="PROSITE" id="PS50885">
    <property type="entry name" value="HAMP"/>
    <property type="match status" value="1"/>
</dbReference>
<evidence type="ECO:0000256" key="1">
    <source>
        <dbReference type="ARBA" id="ARBA00000085"/>
    </source>
</evidence>
<dbReference type="InterPro" id="IPR003661">
    <property type="entry name" value="HisK_dim/P_dom"/>
</dbReference>
<evidence type="ECO:0000256" key="2">
    <source>
        <dbReference type="ARBA" id="ARBA00004651"/>
    </source>
</evidence>
<dbReference type="EMBL" id="BGZJ01000001">
    <property type="protein sequence ID" value="GBO93378.1"/>
    <property type="molecule type" value="Genomic_DNA"/>
</dbReference>
<dbReference type="Pfam" id="PF00672">
    <property type="entry name" value="HAMP"/>
    <property type="match status" value="1"/>
</dbReference>
<keyword evidence="4" id="KW-1003">Cell membrane</keyword>
<dbReference type="Gene3D" id="3.30.565.10">
    <property type="entry name" value="Histidine kinase-like ATPase, C-terminal domain"/>
    <property type="match status" value="1"/>
</dbReference>
<dbReference type="PRINTS" id="PR00344">
    <property type="entry name" value="BCTRLSENSOR"/>
</dbReference>
<dbReference type="SUPFAM" id="SSF158472">
    <property type="entry name" value="HAMP domain-like"/>
    <property type="match status" value="1"/>
</dbReference>
<dbReference type="InterPro" id="IPR005467">
    <property type="entry name" value="His_kinase_dom"/>
</dbReference>
<evidence type="ECO:0000313" key="13">
    <source>
        <dbReference type="EMBL" id="GBO93378.1"/>
    </source>
</evidence>
<evidence type="ECO:0000259" key="12">
    <source>
        <dbReference type="PROSITE" id="PS50885"/>
    </source>
</evidence>
<dbReference type="SMART" id="SM00304">
    <property type="entry name" value="HAMP"/>
    <property type="match status" value="1"/>
</dbReference>
<keyword evidence="7" id="KW-0547">Nucleotide-binding</keyword>
<keyword evidence="8" id="KW-0418">Kinase</keyword>